<name>A0A8I6SN80_CIMLE</name>
<dbReference type="CDD" id="cd18315">
    <property type="entry name" value="BTB_POZ_BAB-like"/>
    <property type="match status" value="1"/>
</dbReference>
<dbReference type="SMART" id="SM00355">
    <property type="entry name" value="ZnF_C2H2"/>
    <property type="match status" value="2"/>
</dbReference>
<dbReference type="EnsemblMetazoa" id="XM_024229458.1">
    <property type="protein sequence ID" value="XP_024085226.1"/>
    <property type="gene ID" value="LOC106663689"/>
</dbReference>
<dbReference type="PANTHER" id="PTHR23110:SF82">
    <property type="entry name" value="PROTEIN TRAMTRACK, ALPHA ISOFORM"/>
    <property type="match status" value="1"/>
</dbReference>
<dbReference type="Gene3D" id="3.30.710.10">
    <property type="entry name" value="Potassium Channel Kv1.1, Chain A"/>
    <property type="match status" value="1"/>
</dbReference>
<reference evidence="5" key="1">
    <citation type="submission" date="2022-01" db="UniProtKB">
        <authorList>
            <consortium name="EnsemblMetazoa"/>
        </authorList>
    </citation>
    <scope>IDENTIFICATION</scope>
</reference>
<accession>A0A8I6SN80</accession>
<dbReference type="GO" id="GO:0061061">
    <property type="term" value="P:muscle structure development"/>
    <property type="evidence" value="ECO:0007669"/>
    <property type="project" value="UniProtKB-ARBA"/>
</dbReference>
<proteinExistence type="predicted"/>
<dbReference type="InterPro" id="IPR000210">
    <property type="entry name" value="BTB/POZ_dom"/>
</dbReference>
<evidence type="ECO:0000313" key="6">
    <source>
        <dbReference type="Proteomes" id="UP000494040"/>
    </source>
</evidence>
<gene>
    <name evidence="5" type="primary">106663689</name>
</gene>
<dbReference type="PROSITE" id="PS00028">
    <property type="entry name" value="ZINC_FINGER_C2H2_1"/>
    <property type="match status" value="2"/>
</dbReference>
<organism evidence="5 6">
    <name type="scientific">Cimex lectularius</name>
    <name type="common">Bed bug</name>
    <name type="synonym">Acanthia lectularia</name>
    <dbReference type="NCBI Taxonomy" id="79782"/>
    <lineage>
        <taxon>Eukaryota</taxon>
        <taxon>Metazoa</taxon>
        <taxon>Ecdysozoa</taxon>
        <taxon>Arthropoda</taxon>
        <taxon>Hexapoda</taxon>
        <taxon>Insecta</taxon>
        <taxon>Pterygota</taxon>
        <taxon>Neoptera</taxon>
        <taxon>Paraneoptera</taxon>
        <taxon>Hemiptera</taxon>
        <taxon>Heteroptera</taxon>
        <taxon>Panheteroptera</taxon>
        <taxon>Cimicomorpha</taxon>
        <taxon>Cimicidae</taxon>
        <taxon>Cimex</taxon>
    </lineage>
</organism>
<dbReference type="OrthoDB" id="19132at2759"/>
<feature type="compositionally biased region" description="Basic residues" evidence="3">
    <location>
        <begin position="175"/>
        <end position="184"/>
    </location>
</feature>
<dbReference type="GO" id="GO:0002009">
    <property type="term" value="P:morphogenesis of an epithelium"/>
    <property type="evidence" value="ECO:0007669"/>
    <property type="project" value="UniProtKB-ARBA"/>
</dbReference>
<evidence type="ECO:0000313" key="5">
    <source>
        <dbReference type="EnsemblMetazoa" id="XP_024085225.1"/>
    </source>
</evidence>
<keyword evidence="2" id="KW-0539">Nucleus</keyword>
<dbReference type="SUPFAM" id="SSF54695">
    <property type="entry name" value="POZ domain"/>
    <property type="match status" value="1"/>
</dbReference>
<dbReference type="GO" id="GO:0045165">
    <property type="term" value="P:cell fate commitment"/>
    <property type="evidence" value="ECO:0007669"/>
    <property type="project" value="UniProtKB-ARBA"/>
</dbReference>
<comment type="subcellular location">
    <subcellularLocation>
        <location evidence="1">Nucleus</location>
    </subcellularLocation>
</comment>
<feature type="compositionally biased region" description="Acidic residues" evidence="3">
    <location>
        <begin position="287"/>
        <end position="302"/>
    </location>
</feature>
<evidence type="ECO:0000256" key="2">
    <source>
        <dbReference type="ARBA" id="ARBA00023242"/>
    </source>
</evidence>
<evidence type="ECO:0000256" key="1">
    <source>
        <dbReference type="ARBA" id="ARBA00004123"/>
    </source>
</evidence>
<dbReference type="PROSITE" id="PS50097">
    <property type="entry name" value="BTB"/>
    <property type="match status" value="1"/>
</dbReference>
<dbReference type="GO" id="GO:0042051">
    <property type="term" value="P:compound eye photoreceptor development"/>
    <property type="evidence" value="ECO:0007669"/>
    <property type="project" value="UniProtKB-ARBA"/>
</dbReference>
<keyword evidence="6" id="KW-1185">Reference proteome</keyword>
<dbReference type="SMART" id="SM00225">
    <property type="entry name" value="BTB"/>
    <property type="match status" value="1"/>
</dbReference>
<dbReference type="GO" id="GO:0005634">
    <property type="term" value="C:nucleus"/>
    <property type="evidence" value="ECO:0007669"/>
    <property type="project" value="UniProtKB-SubCell"/>
</dbReference>
<dbReference type="EnsemblMetazoa" id="XM_024229457.1">
    <property type="protein sequence ID" value="XP_024085225.1"/>
    <property type="gene ID" value="LOC106663689"/>
</dbReference>
<dbReference type="SUPFAM" id="SSF101447">
    <property type="entry name" value="Formin homology 2 domain (FH2 domain)"/>
    <property type="match status" value="1"/>
</dbReference>
<evidence type="ECO:0000259" key="4">
    <source>
        <dbReference type="PROSITE" id="PS50097"/>
    </source>
</evidence>
<dbReference type="GO" id="GO:0048477">
    <property type="term" value="P:oogenesis"/>
    <property type="evidence" value="ECO:0007669"/>
    <property type="project" value="UniProtKB-ARBA"/>
</dbReference>
<feature type="region of interest" description="Disordered" evidence="3">
    <location>
        <begin position="131"/>
        <end position="151"/>
    </location>
</feature>
<feature type="region of interest" description="Disordered" evidence="3">
    <location>
        <begin position="170"/>
        <end position="343"/>
    </location>
</feature>
<dbReference type="Pfam" id="PF00651">
    <property type="entry name" value="BTB"/>
    <property type="match status" value="1"/>
</dbReference>
<dbReference type="AlphaFoldDB" id="A0A8I6SN80"/>
<dbReference type="InterPro" id="IPR011333">
    <property type="entry name" value="SKP1/BTB/POZ_sf"/>
</dbReference>
<feature type="domain" description="BTB" evidence="4">
    <location>
        <begin position="31"/>
        <end position="96"/>
    </location>
</feature>
<feature type="compositionally biased region" description="Pro residues" evidence="3">
    <location>
        <begin position="136"/>
        <end position="148"/>
    </location>
</feature>
<sequence length="577" mass="64605">MGSQRFCLRWNNHQSNLLSVFDQLLHDEAFVDVTLAVEGQFLRAHKMVLSACSPYFQALFVGHPDKHPIVILKDVPYSDMRSLLDFMYRGEVSVDQDRLTAFLKVAESLRIKGLTEVNEERCDLPSIANSLLNQALPPPPPPPPPPPNLHRILLPQHKRHYFHQNAMLNSALTAPRRKRGRPRKLSGSSSGNPTDENDESKHNNVENHVDQLVIKSQGGAQQPEAMVQNDNTTREREGSPNEPIPLTSQSANASPQCLQNPAGNSSTASEGPVSDNQSPDDKMDINELPDDADSPEEGDETENFNTKVEEPKPSTSGQDSMSPFPSSGVPPHQEGGGERYSASEECLQSVSVSICEDVSITPASPGFQRLDASPTSEDVVITPIRVSETSPVQFAPGVHFLSHESILQPKEEPLDDLDDDSSEGMIPGRRDLLEYLINEDGSVVCKWCGELLPSRTHWYRHKYKFHISNPPGTSSLFKCYRCNVFFKSRKGYLGHVSSRHSKIEQNVVFERDDLKPCRRGRRMSEDFQGNPEEYEKQREKEEKLVADIIDRVKRECEAQGSTVTRKGYSRRSTIMNS</sequence>
<dbReference type="PANTHER" id="PTHR23110">
    <property type="entry name" value="BTB DOMAIN TRANSCRIPTION FACTOR"/>
    <property type="match status" value="1"/>
</dbReference>
<feature type="compositionally biased region" description="Basic and acidic residues" evidence="3">
    <location>
        <begin position="199"/>
        <end position="209"/>
    </location>
</feature>
<dbReference type="GO" id="GO:0045466">
    <property type="term" value="P:R7 cell differentiation"/>
    <property type="evidence" value="ECO:0007669"/>
    <property type="project" value="UniProtKB-ARBA"/>
</dbReference>
<protein>
    <recommendedName>
        <fullName evidence="4">BTB domain-containing protein</fullName>
    </recommendedName>
</protein>
<feature type="compositionally biased region" description="Polar residues" evidence="3">
    <location>
        <begin position="313"/>
        <end position="325"/>
    </location>
</feature>
<dbReference type="Proteomes" id="UP000494040">
    <property type="component" value="Unassembled WGS sequence"/>
</dbReference>
<dbReference type="GO" id="GO:0006357">
    <property type="term" value="P:regulation of transcription by RNA polymerase II"/>
    <property type="evidence" value="ECO:0007669"/>
    <property type="project" value="TreeGrafter"/>
</dbReference>
<dbReference type="InterPro" id="IPR051095">
    <property type="entry name" value="Dros_DevTransReg"/>
</dbReference>
<dbReference type="FunFam" id="3.30.710.10:FF:000091">
    <property type="entry name" value="Lola, isoform F"/>
    <property type="match status" value="1"/>
</dbReference>
<feature type="compositionally biased region" description="Polar residues" evidence="3">
    <location>
        <begin position="246"/>
        <end position="277"/>
    </location>
</feature>
<dbReference type="InterPro" id="IPR013087">
    <property type="entry name" value="Znf_C2H2_type"/>
</dbReference>
<evidence type="ECO:0000256" key="3">
    <source>
        <dbReference type="SAM" id="MobiDB-lite"/>
    </source>
</evidence>